<evidence type="ECO:0000313" key="5">
    <source>
        <dbReference type="EMBL" id="KAG5662737.1"/>
    </source>
</evidence>
<reference evidence="5" key="1">
    <citation type="submission" date="2021-04" db="EMBL/GenBank/DDBJ databases">
        <title>Draft genome of Fusarium avenaceum strain F156N33, isolated from an atmospheric sample in Virginia.</title>
        <authorList>
            <person name="Yang S."/>
            <person name="Vinatzer B.A."/>
            <person name="Coleman J."/>
        </authorList>
    </citation>
    <scope>NUCLEOTIDE SEQUENCE</scope>
    <source>
        <strain evidence="5">F156N33</strain>
    </source>
</reference>
<feature type="region of interest" description="Disordered" evidence="2">
    <location>
        <begin position="728"/>
        <end position="756"/>
    </location>
</feature>
<dbReference type="PANTHER" id="PTHR33365:SF14">
    <property type="entry name" value="TAT PATHWAY SIGNAL SEQUENCE"/>
    <property type="match status" value="1"/>
</dbReference>
<gene>
    <name evidence="5" type="ORF">KAF25_005155</name>
</gene>
<feature type="compositionally biased region" description="Low complexity" evidence="2">
    <location>
        <begin position="744"/>
        <end position="754"/>
    </location>
</feature>
<feature type="domain" description="DUF6546" evidence="4">
    <location>
        <begin position="765"/>
        <end position="844"/>
    </location>
</feature>
<dbReference type="PANTHER" id="PTHR33365">
    <property type="entry name" value="YALI0B05434P"/>
    <property type="match status" value="1"/>
</dbReference>
<dbReference type="AlphaFoldDB" id="A0A9P7HD54"/>
<feature type="region of interest" description="Disordered" evidence="2">
    <location>
        <begin position="432"/>
        <end position="484"/>
    </location>
</feature>
<keyword evidence="3" id="KW-0472">Membrane</keyword>
<dbReference type="InterPro" id="IPR046676">
    <property type="entry name" value="DUF6546"/>
</dbReference>
<evidence type="ECO:0000256" key="1">
    <source>
        <dbReference type="ARBA" id="ARBA00035112"/>
    </source>
</evidence>
<name>A0A9P7HD54_9HYPO</name>
<dbReference type="Proteomes" id="UP000782241">
    <property type="component" value="Unassembled WGS sequence"/>
</dbReference>
<proteinExistence type="inferred from homology"/>
<keyword evidence="3" id="KW-0812">Transmembrane</keyword>
<evidence type="ECO:0000256" key="3">
    <source>
        <dbReference type="SAM" id="Phobius"/>
    </source>
</evidence>
<comment type="similarity">
    <text evidence="1">Belongs to the ustYa family.</text>
</comment>
<dbReference type="GO" id="GO:0043386">
    <property type="term" value="P:mycotoxin biosynthetic process"/>
    <property type="evidence" value="ECO:0007669"/>
    <property type="project" value="InterPro"/>
</dbReference>
<keyword evidence="3" id="KW-1133">Transmembrane helix</keyword>
<keyword evidence="6" id="KW-1185">Reference proteome</keyword>
<dbReference type="InterPro" id="IPR021765">
    <property type="entry name" value="UstYa-like"/>
</dbReference>
<accession>A0A9P7HD54</accession>
<dbReference type="Pfam" id="PF11807">
    <property type="entry name" value="UstYa"/>
    <property type="match status" value="1"/>
</dbReference>
<evidence type="ECO:0000256" key="2">
    <source>
        <dbReference type="SAM" id="MobiDB-lite"/>
    </source>
</evidence>
<evidence type="ECO:0000259" key="4">
    <source>
        <dbReference type="Pfam" id="PF20183"/>
    </source>
</evidence>
<comment type="caution">
    <text evidence="5">The sequence shown here is derived from an EMBL/GenBank/DDBJ whole genome shotgun (WGS) entry which is preliminary data.</text>
</comment>
<protein>
    <recommendedName>
        <fullName evidence="4">DUF6546 domain-containing protein</fullName>
    </recommendedName>
</protein>
<dbReference type="Pfam" id="PF20183">
    <property type="entry name" value="DUF6546"/>
    <property type="match status" value="1"/>
</dbReference>
<organism evidence="5 6">
    <name type="scientific">Fusarium avenaceum</name>
    <dbReference type="NCBI Taxonomy" id="40199"/>
    <lineage>
        <taxon>Eukaryota</taxon>
        <taxon>Fungi</taxon>
        <taxon>Dikarya</taxon>
        <taxon>Ascomycota</taxon>
        <taxon>Pezizomycotina</taxon>
        <taxon>Sordariomycetes</taxon>
        <taxon>Hypocreomycetidae</taxon>
        <taxon>Hypocreales</taxon>
        <taxon>Nectriaceae</taxon>
        <taxon>Fusarium</taxon>
        <taxon>Fusarium tricinctum species complex</taxon>
    </lineage>
</organism>
<feature type="region of interest" description="Disordered" evidence="2">
    <location>
        <begin position="1"/>
        <end position="30"/>
    </location>
</feature>
<sequence>MKSHYTKLDEDDTESRGEVESEGSNSTETLEASAPALSRYGAFILCGLYTILLLAIGYAIGHSQGRRQSSPKLYDSDSPIYNLVRPSTNKHQYNNTFWPGSNPSIFRQPPSDAVDAAWERISNGRDIVITGEEVIALGKNPNETVKADPAWGFGDDAHLGLIHAMHQNHCLNAIRKAVYYNYYYRHKRGFGANPPMDYRAKYYSHMDHCIDFLRQDIACKADLTISTYRWMEGEVTPEADFATWHQCRDFEGLLEWHGKHEINAGMTSKDVKDRWDTFDPKKDDVIIPQEAEANASFWQPSRHREMERLSTEIISIIAAEAAASASQSKLDKVFDVWDLHDKLKVPVTTSRSNSLASFAAVSRDWQLAFEPFTFHTLILSPKRLAQAERQGYLTRRRLGYVRSIAVPITFPLPWPWDVPIIFSQAGDWPPPPEVEEKKDQLLAEDDAGSEEESPVSEGDPEDEEDEEYDSYLDDEDELPPPQDRGYDKIFASIIRSLFRILKLAPVHENKRPYIDLRLGFPVPREYGWCFATRIEEPEAERTEVGWCKPLYLDLGFNKDELPELPVIASCSFELISWSLFFTPETACALTSKMPCLRKINMHLSDKEWRDQDLRIKLRDDFANSLPSLPQSIYDFELQYFRRVPRDHAHAPISIVPPNERYDHLSQALFKFSQRENMIRFSANGSFDIDIMGSSAKSLAASTGWPKLEYYQIGQLAITPSGQWLAAPFTDNPNTDSFRNERWGSPSESSRSSLSTFETNEFRGPIDPDYADRLLCAAGRAASYMPRLKKMDLNVGVVAGYKVSYTSKKVETCMRIIGKKLRPPTEGMLRVWRRVAQDHDQNFVLEWNDTVKTNKRRERFS</sequence>
<evidence type="ECO:0000313" key="6">
    <source>
        <dbReference type="Proteomes" id="UP000782241"/>
    </source>
</evidence>
<feature type="transmembrane region" description="Helical" evidence="3">
    <location>
        <begin position="40"/>
        <end position="60"/>
    </location>
</feature>
<feature type="compositionally biased region" description="Acidic residues" evidence="2">
    <location>
        <begin position="442"/>
        <end position="478"/>
    </location>
</feature>
<dbReference type="EMBL" id="JAGPUO010000005">
    <property type="protein sequence ID" value="KAG5662737.1"/>
    <property type="molecule type" value="Genomic_DNA"/>
</dbReference>